<keyword evidence="5" id="KW-1185">Reference proteome</keyword>
<dbReference type="Gene3D" id="3.90.850.10">
    <property type="entry name" value="Fumarylacetoacetase-like, C-terminal domain"/>
    <property type="match status" value="1"/>
</dbReference>
<dbReference type="InterPro" id="IPR011234">
    <property type="entry name" value="Fumarylacetoacetase-like_C"/>
</dbReference>
<dbReference type="PANTHER" id="PTHR42796:SF4">
    <property type="entry name" value="FUMARYLACETOACETATE HYDROLASE DOMAIN-CONTAINING PROTEIN 2A"/>
    <property type="match status" value="1"/>
</dbReference>
<gene>
    <name evidence="4" type="ORF">FE782_12070</name>
</gene>
<comment type="caution">
    <text evidence="4">The sequence shown here is derived from an EMBL/GenBank/DDBJ whole genome shotgun (WGS) entry which is preliminary data.</text>
</comment>
<dbReference type="RefSeq" id="WP_138194336.1">
    <property type="nucleotide sequence ID" value="NZ_VCIW01000006.1"/>
</dbReference>
<accession>A0A5R9G6R6</accession>
<dbReference type="InterPro" id="IPR036663">
    <property type="entry name" value="Fumarylacetoacetase_C_sf"/>
</dbReference>
<evidence type="ECO:0000313" key="4">
    <source>
        <dbReference type="EMBL" id="TLS52092.1"/>
    </source>
</evidence>
<name>A0A5R9G6R6_9BACL</name>
<keyword evidence="2" id="KW-0479">Metal-binding</keyword>
<dbReference type="GO" id="GO:0046872">
    <property type="term" value="F:metal ion binding"/>
    <property type="evidence" value="ECO:0007669"/>
    <property type="project" value="UniProtKB-KW"/>
</dbReference>
<dbReference type="InterPro" id="IPR051121">
    <property type="entry name" value="FAH"/>
</dbReference>
<evidence type="ECO:0000313" key="5">
    <source>
        <dbReference type="Proteomes" id="UP000309676"/>
    </source>
</evidence>
<dbReference type="PANTHER" id="PTHR42796">
    <property type="entry name" value="FUMARYLACETOACETATE HYDROLASE DOMAIN-CONTAINING PROTEIN 2A-RELATED"/>
    <property type="match status" value="1"/>
</dbReference>
<evidence type="ECO:0000259" key="3">
    <source>
        <dbReference type="Pfam" id="PF01557"/>
    </source>
</evidence>
<proteinExistence type="inferred from homology"/>
<dbReference type="GO" id="GO:0044281">
    <property type="term" value="P:small molecule metabolic process"/>
    <property type="evidence" value="ECO:0007669"/>
    <property type="project" value="UniProtKB-ARBA"/>
</dbReference>
<evidence type="ECO:0000256" key="2">
    <source>
        <dbReference type="ARBA" id="ARBA00022723"/>
    </source>
</evidence>
<reference evidence="4 5" key="1">
    <citation type="submission" date="2019-05" db="EMBL/GenBank/DDBJ databases">
        <authorList>
            <person name="Narsing Rao M.P."/>
            <person name="Li W.J."/>
        </authorList>
    </citation>
    <scope>NUCLEOTIDE SEQUENCE [LARGE SCALE GENOMIC DNA]</scope>
    <source>
        <strain evidence="4 5">SYSU_K30003</strain>
    </source>
</reference>
<dbReference type="Pfam" id="PF01557">
    <property type="entry name" value="FAA_hydrolase"/>
    <property type="match status" value="1"/>
</dbReference>
<organism evidence="4 5">
    <name type="scientific">Paenibacillus antri</name>
    <dbReference type="NCBI Taxonomy" id="2582848"/>
    <lineage>
        <taxon>Bacteria</taxon>
        <taxon>Bacillati</taxon>
        <taxon>Bacillota</taxon>
        <taxon>Bacilli</taxon>
        <taxon>Bacillales</taxon>
        <taxon>Paenibacillaceae</taxon>
        <taxon>Paenibacillus</taxon>
    </lineage>
</organism>
<keyword evidence="4" id="KW-0378">Hydrolase</keyword>
<comment type="similarity">
    <text evidence="1">Belongs to the FAH family.</text>
</comment>
<dbReference type="Proteomes" id="UP000309676">
    <property type="component" value="Unassembled WGS sequence"/>
</dbReference>
<dbReference type="SUPFAM" id="SSF56529">
    <property type="entry name" value="FAH"/>
    <property type="match status" value="1"/>
</dbReference>
<dbReference type="GO" id="GO:0016787">
    <property type="term" value="F:hydrolase activity"/>
    <property type="evidence" value="ECO:0007669"/>
    <property type="project" value="UniProtKB-KW"/>
</dbReference>
<evidence type="ECO:0000256" key="1">
    <source>
        <dbReference type="ARBA" id="ARBA00010211"/>
    </source>
</evidence>
<dbReference type="AlphaFoldDB" id="A0A5R9G6R6"/>
<sequence length="288" mass="31709">MKLFTLLVDGEETAAIAAPRGLVLVERVNRELGTGWKTTVFEMLEAGQTSEMAAWHRAEGGERIAALDGIPYGRAAYAPLYRRPRKIWGIGFNYAANEEELRQADPDAEPVGFLKPDTALIGPGDPIRLPAQSERTVAEAELAIVIGKPCKNVPEEEAERYVAGFAAVFDMSADDIHQRNPRFLTRAKSFDTFFSFGSELVTPDEYPDVLDIEVRAALNGETMHRNVLRNMRFRPWQTVAFHSKVMTLLPGDVIMTGTPGAVVIRAGDTVECSIDGLTPLANPIVREP</sequence>
<dbReference type="EMBL" id="VCIW01000006">
    <property type="protein sequence ID" value="TLS52092.1"/>
    <property type="molecule type" value="Genomic_DNA"/>
</dbReference>
<dbReference type="OrthoDB" id="9805307at2"/>
<feature type="domain" description="Fumarylacetoacetase-like C-terminal" evidence="3">
    <location>
        <begin position="86"/>
        <end position="285"/>
    </location>
</feature>
<protein>
    <submittedName>
        <fullName evidence="4">Fumarylacetoacetate hydrolase family protein</fullName>
    </submittedName>
</protein>